<protein>
    <submittedName>
        <fullName evidence="2">Uncharacterized protein</fullName>
    </submittedName>
</protein>
<organism evidence="2 3">
    <name type="scientific">Vibrio vulnificus (strain YJ016)</name>
    <dbReference type="NCBI Taxonomy" id="196600"/>
    <lineage>
        <taxon>Bacteria</taxon>
        <taxon>Pseudomonadati</taxon>
        <taxon>Pseudomonadota</taxon>
        <taxon>Gammaproteobacteria</taxon>
        <taxon>Vibrionales</taxon>
        <taxon>Vibrionaceae</taxon>
        <taxon>Vibrio</taxon>
    </lineage>
</organism>
<feature type="transmembrane region" description="Helical" evidence="1">
    <location>
        <begin position="37"/>
        <end position="58"/>
    </location>
</feature>
<reference evidence="2 3" key="1">
    <citation type="journal article" date="2003" name="Genome Res.">
        <title>Comparative genome analysis of Vibrio vulnificus, a marine pathogen.</title>
        <authorList>
            <person name="Chen C.Y."/>
            <person name="Wu K.M."/>
            <person name="Chang Y.C."/>
            <person name="Chang C.H."/>
            <person name="Tsai H.C."/>
            <person name="Liao T.L."/>
            <person name="Liu Y.M."/>
            <person name="Chen H.J."/>
            <person name="Shen A.B."/>
            <person name="Li J.C."/>
            <person name="Su T.L."/>
            <person name="Shao C.P."/>
            <person name="Lee C.T."/>
            <person name="Hor L.I."/>
            <person name="Tsai S.F."/>
        </authorList>
    </citation>
    <scope>NUCLEOTIDE SEQUENCE [LARGE SCALE GENOMIC DNA]</scope>
    <source>
        <strain evidence="2 3">YJ016</strain>
    </source>
</reference>
<keyword evidence="1" id="KW-1133">Transmembrane helix</keyword>
<name>Q7MKL9_VIBVY</name>
<dbReference type="Proteomes" id="UP000002675">
    <property type="component" value="Chromosome I"/>
</dbReference>
<proteinExistence type="predicted"/>
<dbReference type="HOGENOM" id="CLU_2959717_0_0_6"/>
<dbReference type="AlphaFoldDB" id="Q7MKL9"/>
<feature type="transmembrane region" description="Helical" evidence="1">
    <location>
        <begin position="12"/>
        <end position="31"/>
    </location>
</feature>
<evidence type="ECO:0000313" key="2">
    <source>
        <dbReference type="EMBL" id="BAC94526.1"/>
    </source>
</evidence>
<dbReference type="EMBL" id="BA000037">
    <property type="protein sequence ID" value="BAC94526.1"/>
    <property type="molecule type" value="Genomic_DNA"/>
</dbReference>
<sequence length="59" mass="7041">MMLVSSESCNNLLLVLCNTGTFHSYYFFYFLKLVDFVSYQILLYSPTFLSSDFLKYWIN</sequence>
<keyword evidence="1" id="KW-0472">Membrane</keyword>
<gene>
    <name evidence="2" type="ordered locus">VV1761</name>
</gene>
<keyword evidence="1" id="KW-0812">Transmembrane</keyword>
<evidence type="ECO:0000313" key="3">
    <source>
        <dbReference type="Proteomes" id="UP000002675"/>
    </source>
</evidence>
<dbReference type="KEGG" id="vvy:VV1761"/>
<accession>Q7MKL9</accession>
<evidence type="ECO:0000256" key="1">
    <source>
        <dbReference type="SAM" id="Phobius"/>
    </source>
</evidence>